<dbReference type="GO" id="GO:0005524">
    <property type="term" value="F:ATP binding"/>
    <property type="evidence" value="ECO:0007669"/>
    <property type="project" value="UniProtKB-KW"/>
</dbReference>
<evidence type="ECO:0000256" key="2">
    <source>
        <dbReference type="ARBA" id="ARBA00022840"/>
    </source>
</evidence>
<dbReference type="SUPFAM" id="SSF52540">
    <property type="entry name" value="P-loop containing nucleoside triphosphate hydrolases"/>
    <property type="match status" value="1"/>
</dbReference>
<dbReference type="GO" id="GO:0016887">
    <property type="term" value="F:ATP hydrolysis activity"/>
    <property type="evidence" value="ECO:0007669"/>
    <property type="project" value="InterPro"/>
</dbReference>
<dbReference type="AlphaFoldDB" id="A0A1B0DIZ3"/>
<dbReference type="EMBL" id="AJVK01034608">
    <property type="status" value="NOT_ANNOTATED_CDS"/>
    <property type="molecule type" value="Genomic_DNA"/>
</dbReference>
<keyword evidence="1" id="KW-0547">Nucleotide-binding</keyword>
<dbReference type="Pfam" id="PF00005">
    <property type="entry name" value="ABC_tran"/>
    <property type="match status" value="1"/>
</dbReference>
<dbReference type="Gene3D" id="3.40.50.300">
    <property type="entry name" value="P-loop containing nucleotide triphosphate hydrolases"/>
    <property type="match status" value="1"/>
</dbReference>
<evidence type="ECO:0000256" key="1">
    <source>
        <dbReference type="ARBA" id="ARBA00022741"/>
    </source>
</evidence>
<evidence type="ECO:0000313" key="3">
    <source>
        <dbReference type="EnsemblMetazoa" id="PPAI008130-PA"/>
    </source>
</evidence>
<dbReference type="FunFam" id="3.40.50.300:FF:003492">
    <property type="entry name" value="AGAP012735-PA"/>
    <property type="match status" value="1"/>
</dbReference>
<dbReference type="VEuPathDB" id="VectorBase:PPAPM1_002858"/>
<dbReference type="VEuPathDB" id="VectorBase:PPAI008130"/>
<dbReference type="PANTHER" id="PTHR24223">
    <property type="entry name" value="ATP-BINDING CASSETTE SUB-FAMILY C"/>
    <property type="match status" value="1"/>
</dbReference>
<dbReference type="GO" id="GO:0042626">
    <property type="term" value="F:ATPase-coupled transmembrane transporter activity"/>
    <property type="evidence" value="ECO:0007669"/>
    <property type="project" value="TreeGrafter"/>
</dbReference>
<dbReference type="Proteomes" id="UP000092462">
    <property type="component" value="Unassembled WGS sequence"/>
</dbReference>
<evidence type="ECO:0000313" key="4">
    <source>
        <dbReference type="Proteomes" id="UP000092462"/>
    </source>
</evidence>
<dbReference type="GO" id="GO:0016020">
    <property type="term" value="C:membrane"/>
    <property type="evidence" value="ECO:0007669"/>
    <property type="project" value="TreeGrafter"/>
</dbReference>
<dbReference type="InterPro" id="IPR050173">
    <property type="entry name" value="ABC_transporter_C-like"/>
</dbReference>
<reference evidence="3" key="1">
    <citation type="submission" date="2022-08" db="UniProtKB">
        <authorList>
            <consortium name="EnsemblMetazoa"/>
        </authorList>
    </citation>
    <scope>IDENTIFICATION</scope>
    <source>
        <strain evidence="3">Israel</strain>
    </source>
</reference>
<accession>A0A1B0DIZ3</accession>
<keyword evidence="2" id="KW-0067">ATP-binding</keyword>
<dbReference type="EnsemblMetazoa" id="PPAI008130-RA">
    <property type="protein sequence ID" value="PPAI008130-PA"/>
    <property type="gene ID" value="PPAI008130"/>
</dbReference>
<dbReference type="InterPro" id="IPR027417">
    <property type="entry name" value="P-loop_NTPase"/>
</dbReference>
<proteinExistence type="predicted"/>
<name>A0A1B0DIZ3_PHLPP</name>
<keyword evidence="4" id="KW-1185">Reference proteome</keyword>
<protein>
    <submittedName>
        <fullName evidence="3">Uncharacterized protein</fullName>
    </submittedName>
</protein>
<sequence>MRVEKKTQKPDPCRALFPISKIRTNDQEKLLQNFLSFFCRNLDPFEEYKDAALWQALEEVELKDIASGPLALQAEVLAGGSNYSVGQRQLICLARAILRNNKILVLDEATANVDPNTDALIQQTIRTRFADCTVLTVAHRLHTIMDSDRVLVMSDGLVGEFDAPHILLQRPKGLFREMVNATGPQESERLMRIAKDTFELNST</sequence>
<organism evidence="3 4">
    <name type="scientific">Phlebotomus papatasi</name>
    <name type="common">Sandfly</name>
    <dbReference type="NCBI Taxonomy" id="29031"/>
    <lineage>
        <taxon>Eukaryota</taxon>
        <taxon>Metazoa</taxon>
        <taxon>Ecdysozoa</taxon>
        <taxon>Arthropoda</taxon>
        <taxon>Hexapoda</taxon>
        <taxon>Insecta</taxon>
        <taxon>Pterygota</taxon>
        <taxon>Neoptera</taxon>
        <taxon>Endopterygota</taxon>
        <taxon>Diptera</taxon>
        <taxon>Nematocera</taxon>
        <taxon>Psychodoidea</taxon>
        <taxon>Psychodidae</taxon>
        <taxon>Phlebotomus</taxon>
        <taxon>Phlebotomus</taxon>
    </lineage>
</organism>
<dbReference type="InterPro" id="IPR003439">
    <property type="entry name" value="ABC_transporter-like_ATP-bd"/>
</dbReference>